<comment type="similarity">
    <text evidence="1">Belongs to the SEN15 family.</text>
</comment>
<dbReference type="InParanoid" id="Q6BI85"/>
<dbReference type="GO" id="GO:0000213">
    <property type="term" value="F:tRNA-intron lyase activity"/>
    <property type="evidence" value="ECO:0007669"/>
    <property type="project" value="TreeGrafter"/>
</dbReference>
<dbReference type="PANTHER" id="PTHR28518">
    <property type="entry name" value="TRNA-SPLICING ENDONUCLEASE SUBUNIT SEN15"/>
    <property type="match status" value="1"/>
</dbReference>
<dbReference type="STRING" id="284592.Q6BI85"/>
<dbReference type="InterPro" id="IPR042777">
    <property type="entry name" value="Sen15_fungi"/>
</dbReference>
<dbReference type="HOGENOM" id="CLU_083361_2_0_1"/>
<dbReference type="SUPFAM" id="SSF53032">
    <property type="entry name" value="tRNA-intron endonuclease catalytic domain-like"/>
    <property type="match status" value="1"/>
</dbReference>
<dbReference type="Proteomes" id="UP000000599">
    <property type="component" value="Chromosome G"/>
</dbReference>
<dbReference type="InterPro" id="IPR036167">
    <property type="entry name" value="tRNA_intron_Endo_cat-like_sf"/>
</dbReference>
<dbReference type="PANTHER" id="PTHR28518:SF1">
    <property type="entry name" value="TRNA-SPLICING ENDONUCLEASE SUBUNIT SEN15"/>
    <property type="match status" value="1"/>
</dbReference>
<dbReference type="VEuPathDB" id="FungiDB:DEHA2G12672g"/>
<dbReference type="GO" id="GO:0000214">
    <property type="term" value="C:tRNA-intron endonuclease complex"/>
    <property type="evidence" value="ECO:0007669"/>
    <property type="project" value="InterPro"/>
</dbReference>
<reference evidence="4 5" key="1">
    <citation type="journal article" date="2004" name="Nature">
        <title>Genome evolution in yeasts.</title>
        <authorList>
            <consortium name="Genolevures"/>
            <person name="Dujon B."/>
            <person name="Sherman D."/>
            <person name="Fischer G."/>
            <person name="Durrens P."/>
            <person name="Casaregola S."/>
            <person name="Lafontaine I."/>
            <person name="de Montigny J."/>
            <person name="Marck C."/>
            <person name="Neuveglise C."/>
            <person name="Talla E."/>
            <person name="Goffard N."/>
            <person name="Frangeul L."/>
            <person name="Aigle M."/>
            <person name="Anthouard V."/>
            <person name="Babour A."/>
            <person name="Barbe V."/>
            <person name="Barnay S."/>
            <person name="Blanchin S."/>
            <person name="Beckerich J.M."/>
            <person name="Beyne E."/>
            <person name="Bleykasten C."/>
            <person name="Boisrame A."/>
            <person name="Boyer J."/>
            <person name="Cattolico L."/>
            <person name="Confanioleri F."/>
            <person name="de Daruvar A."/>
            <person name="Despons L."/>
            <person name="Fabre E."/>
            <person name="Fairhead C."/>
            <person name="Ferry-Dumazet H."/>
            <person name="Groppi A."/>
            <person name="Hantraye F."/>
            <person name="Hennequin C."/>
            <person name="Jauniaux N."/>
            <person name="Joyet P."/>
            <person name="Kachouri R."/>
            <person name="Kerrest A."/>
            <person name="Koszul R."/>
            <person name="Lemaire M."/>
            <person name="Lesur I."/>
            <person name="Ma L."/>
            <person name="Muller H."/>
            <person name="Nicaud J.M."/>
            <person name="Nikolski M."/>
            <person name="Oztas S."/>
            <person name="Ozier-Kalogeropoulos O."/>
            <person name="Pellenz S."/>
            <person name="Potier S."/>
            <person name="Richard G.F."/>
            <person name="Straub M.L."/>
            <person name="Suleau A."/>
            <person name="Swennene D."/>
            <person name="Tekaia F."/>
            <person name="Wesolowski-Louvel M."/>
            <person name="Westhof E."/>
            <person name="Wirth B."/>
            <person name="Zeniou-Meyer M."/>
            <person name="Zivanovic I."/>
            <person name="Bolotin-Fukuhara M."/>
            <person name="Thierry A."/>
            <person name="Bouchier C."/>
            <person name="Caudron B."/>
            <person name="Scarpelli C."/>
            <person name="Gaillardin C."/>
            <person name="Weissenbach J."/>
            <person name="Wincker P."/>
            <person name="Souciet J.L."/>
        </authorList>
    </citation>
    <scope>NUCLEOTIDE SEQUENCE [LARGE SCALE GENOMIC DNA]</scope>
    <source>
        <strain evidence="5">ATCC 36239 / CBS 767 / BCRC 21394 / JCM 1990 / NBRC 0083 / IGC 2968</strain>
    </source>
</reference>
<dbReference type="RefSeq" id="XP_462086.2">
    <property type="nucleotide sequence ID" value="XM_462086.1"/>
</dbReference>
<keyword evidence="5" id="KW-1185">Reference proteome</keyword>
<dbReference type="GO" id="GO:0000379">
    <property type="term" value="P:tRNA-type intron splice site recognition and cleavage"/>
    <property type="evidence" value="ECO:0007669"/>
    <property type="project" value="InterPro"/>
</dbReference>
<name>Q6BI85_DEBHA</name>
<evidence type="ECO:0000313" key="5">
    <source>
        <dbReference type="Proteomes" id="UP000000599"/>
    </source>
</evidence>
<gene>
    <name evidence="4" type="ordered locus">DEHA2G12672g</name>
</gene>
<evidence type="ECO:0000259" key="3">
    <source>
        <dbReference type="Pfam" id="PF09631"/>
    </source>
</evidence>
<dbReference type="OMA" id="VYYFVYK"/>
<dbReference type="KEGG" id="dha:DEHA2G12672g"/>
<dbReference type="EMBL" id="CR382139">
    <property type="protein sequence ID" value="CAG90572.2"/>
    <property type="molecule type" value="Genomic_DNA"/>
</dbReference>
<sequence length="118" mass="13544">MSLAEQVETNLVHHNLWSNVESHEILNYNDNKMTILRGNPPAKLEACDADNSTEWVVPKSMGLKNDMKITEIDNWFVQISQLSVPRIRPQRITIGLVNDDATVVYYFIHDGIVKPRQN</sequence>
<dbReference type="InterPro" id="IPR011856">
    <property type="entry name" value="tRNA_endonuc-like_dom_sf"/>
</dbReference>
<evidence type="ECO:0000256" key="1">
    <source>
        <dbReference type="ARBA" id="ARBA00006091"/>
    </source>
</evidence>
<dbReference type="GO" id="GO:0003676">
    <property type="term" value="F:nucleic acid binding"/>
    <property type="evidence" value="ECO:0007669"/>
    <property type="project" value="InterPro"/>
</dbReference>
<dbReference type="FunCoup" id="Q6BI85">
    <property type="interactions" value="85"/>
</dbReference>
<evidence type="ECO:0000256" key="2">
    <source>
        <dbReference type="ARBA" id="ARBA00022694"/>
    </source>
</evidence>
<organism evidence="4 5">
    <name type="scientific">Debaryomyces hansenii (strain ATCC 36239 / CBS 767 / BCRC 21394 / JCM 1990 / NBRC 0083 / IGC 2968)</name>
    <name type="common">Yeast</name>
    <name type="synonym">Torulaspora hansenii</name>
    <dbReference type="NCBI Taxonomy" id="284592"/>
    <lineage>
        <taxon>Eukaryota</taxon>
        <taxon>Fungi</taxon>
        <taxon>Dikarya</taxon>
        <taxon>Ascomycota</taxon>
        <taxon>Saccharomycotina</taxon>
        <taxon>Pichiomycetes</taxon>
        <taxon>Debaryomycetaceae</taxon>
        <taxon>Debaryomyces</taxon>
    </lineage>
</organism>
<dbReference type="eggNOG" id="ENOG502SC4F">
    <property type="taxonomic scope" value="Eukaryota"/>
</dbReference>
<proteinExistence type="inferred from homology"/>
<dbReference type="Pfam" id="PF09631">
    <property type="entry name" value="Sen15"/>
    <property type="match status" value="1"/>
</dbReference>
<dbReference type="OrthoDB" id="10002170at2759"/>
<protein>
    <submittedName>
        <fullName evidence="4">DEHA2G12672p</fullName>
    </submittedName>
</protein>
<dbReference type="InterPro" id="IPR018593">
    <property type="entry name" value="tRNA-endonuc_su_Sen15"/>
</dbReference>
<keyword evidence="2" id="KW-0819">tRNA processing</keyword>
<evidence type="ECO:0000313" key="4">
    <source>
        <dbReference type="EMBL" id="CAG90572.2"/>
    </source>
</evidence>
<dbReference type="AlphaFoldDB" id="Q6BI85"/>
<feature type="domain" description="tRNA-splicing endonuclease subunit Sen15" evidence="3">
    <location>
        <begin position="6"/>
        <end position="118"/>
    </location>
</feature>
<dbReference type="GeneID" id="2904998"/>
<dbReference type="Gene3D" id="3.40.1350.10">
    <property type="match status" value="1"/>
</dbReference>
<accession>Q6BI85</accession>